<evidence type="ECO:0000313" key="2">
    <source>
        <dbReference type="Proteomes" id="UP000000305"/>
    </source>
</evidence>
<sequence length="135" mass="14823">MVKSALTRSELNEVVEVTRREETNEVVEESIQEVADRMFNPLIYGTGPSVKITILPPTSSQRRAIGSGGGVFTDLAFQSKLEGDYQVFVSSAVNPAAFTIQLNSVQIAQVSLHLISGKLHELSHKKSLPLNKWDV</sequence>
<protein>
    <submittedName>
        <fullName evidence="1">Uncharacterized protein</fullName>
    </submittedName>
</protein>
<dbReference type="KEGG" id="dpx:DAPPUDRAFT_320436"/>
<keyword evidence="2" id="KW-1185">Reference proteome</keyword>
<dbReference type="Proteomes" id="UP000000305">
    <property type="component" value="Unassembled WGS sequence"/>
</dbReference>
<reference evidence="1 2" key="1">
    <citation type="journal article" date="2011" name="Science">
        <title>The ecoresponsive genome of Daphnia pulex.</title>
        <authorList>
            <person name="Colbourne J.K."/>
            <person name="Pfrender M.E."/>
            <person name="Gilbert D."/>
            <person name="Thomas W.K."/>
            <person name="Tucker A."/>
            <person name="Oakley T.H."/>
            <person name="Tokishita S."/>
            <person name="Aerts A."/>
            <person name="Arnold G.J."/>
            <person name="Basu M.K."/>
            <person name="Bauer D.J."/>
            <person name="Caceres C.E."/>
            <person name="Carmel L."/>
            <person name="Casola C."/>
            <person name="Choi J.H."/>
            <person name="Detter J.C."/>
            <person name="Dong Q."/>
            <person name="Dusheyko S."/>
            <person name="Eads B.D."/>
            <person name="Frohlich T."/>
            <person name="Geiler-Samerotte K.A."/>
            <person name="Gerlach D."/>
            <person name="Hatcher P."/>
            <person name="Jogdeo S."/>
            <person name="Krijgsveld J."/>
            <person name="Kriventseva E.V."/>
            <person name="Kultz D."/>
            <person name="Laforsch C."/>
            <person name="Lindquist E."/>
            <person name="Lopez J."/>
            <person name="Manak J.R."/>
            <person name="Muller J."/>
            <person name="Pangilinan J."/>
            <person name="Patwardhan R.P."/>
            <person name="Pitluck S."/>
            <person name="Pritham E.J."/>
            <person name="Rechtsteiner A."/>
            <person name="Rho M."/>
            <person name="Rogozin I.B."/>
            <person name="Sakarya O."/>
            <person name="Salamov A."/>
            <person name="Schaack S."/>
            <person name="Shapiro H."/>
            <person name="Shiga Y."/>
            <person name="Skalitzky C."/>
            <person name="Smith Z."/>
            <person name="Souvorov A."/>
            <person name="Sung W."/>
            <person name="Tang Z."/>
            <person name="Tsuchiya D."/>
            <person name="Tu H."/>
            <person name="Vos H."/>
            <person name="Wang M."/>
            <person name="Wolf Y.I."/>
            <person name="Yamagata H."/>
            <person name="Yamada T."/>
            <person name="Ye Y."/>
            <person name="Shaw J.R."/>
            <person name="Andrews J."/>
            <person name="Crease T.J."/>
            <person name="Tang H."/>
            <person name="Lucas S.M."/>
            <person name="Robertson H.M."/>
            <person name="Bork P."/>
            <person name="Koonin E.V."/>
            <person name="Zdobnov E.M."/>
            <person name="Grigoriev I.V."/>
            <person name="Lynch M."/>
            <person name="Boore J.L."/>
        </authorList>
    </citation>
    <scope>NUCLEOTIDE SEQUENCE [LARGE SCALE GENOMIC DNA]</scope>
</reference>
<name>E9GPU4_DAPPU</name>
<dbReference type="EMBL" id="GL732557">
    <property type="protein sequence ID" value="EFX78526.1"/>
    <property type="molecule type" value="Genomic_DNA"/>
</dbReference>
<dbReference type="AlphaFoldDB" id="E9GPU4"/>
<evidence type="ECO:0000313" key="1">
    <source>
        <dbReference type="EMBL" id="EFX78526.1"/>
    </source>
</evidence>
<organism evidence="1 2">
    <name type="scientific">Daphnia pulex</name>
    <name type="common">Water flea</name>
    <dbReference type="NCBI Taxonomy" id="6669"/>
    <lineage>
        <taxon>Eukaryota</taxon>
        <taxon>Metazoa</taxon>
        <taxon>Ecdysozoa</taxon>
        <taxon>Arthropoda</taxon>
        <taxon>Crustacea</taxon>
        <taxon>Branchiopoda</taxon>
        <taxon>Diplostraca</taxon>
        <taxon>Cladocera</taxon>
        <taxon>Anomopoda</taxon>
        <taxon>Daphniidae</taxon>
        <taxon>Daphnia</taxon>
    </lineage>
</organism>
<proteinExistence type="predicted"/>
<accession>E9GPU4</accession>
<gene>
    <name evidence="1" type="ORF">DAPPUDRAFT_320436</name>
</gene>
<dbReference type="InParanoid" id="E9GPU4"/>
<dbReference type="HOGENOM" id="CLU_1887825_0_0_1"/>